<organism evidence="1 2">
    <name type="scientific">Microvirga terrae</name>
    <dbReference type="NCBI Taxonomy" id="2740529"/>
    <lineage>
        <taxon>Bacteria</taxon>
        <taxon>Pseudomonadati</taxon>
        <taxon>Pseudomonadota</taxon>
        <taxon>Alphaproteobacteria</taxon>
        <taxon>Hyphomicrobiales</taxon>
        <taxon>Methylobacteriaceae</taxon>
        <taxon>Microvirga</taxon>
    </lineage>
</organism>
<accession>A0ABY5RMM5</accession>
<sequence>MSNLSTAIVAALDLGASFKEHDPRPAEAAQGFYETLGADHLDALVETLWLIIEHPRATATQVLEAWHLLQVLKNMRRHL</sequence>
<gene>
    <name evidence="1" type="ORF">HPT29_018565</name>
</gene>
<reference evidence="1" key="1">
    <citation type="submission" date="2022-08" db="EMBL/GenBank/DDBJ databases">
        <title>Microvirga terrae sp. nov., isolated from soil.</title>
        <authorList>
            <person name="Kim K.H."/>
            <person name="Seo Y.L."/>
            <person name="Kim J.M."/>
            <person name="Lee J.K."/>
            <person name="Han D.M."/>
            <person name="Jeon C.O."/>
        </authorList>
    </citation>
    <scope>NUCLEOTIDE SEQUENCE</scope>
    <source>
        <strain evidence="1">R24</strain>
    </source>
</reference>
<keyword evidence="2" id="KW-1185">Reference proteome</keyword>
<protein>
    <submittedName>
        <fullName evidence="1">Uncharacterized protein</fullName>
    </submittedName>
</protein>
<dbReference type="RefSeq" id="WP_173947967.1">
    <property type="nucleotide sequence ID" value="NZ_CP102845.1"/>
</dbReference>
<dbReference type="Proteomes" id="UP001017257">
    <property type="component" value="Chromosome"/>
</dbReference>
<name>A0ABY5RMM5_9HYPH</name>
<evidence type="ECO:0000313" key="1">
    <source>
        <dbReference type="EMBL" id="UVF18476.1"/>
    </source>
</evidence>
<dbReference type="EMBL" id="CP102845">
    <property type="protein sequence ID" value="UVF18476.1"/>
    <property type="molecule type" value="Genomic_DNA"/>
</dbReference>
<evidence type="ECO:0000313" key="2">
    <source>
        <dbReference type="Proteomes" id="UP001017257"/>
    </source>
</evidence>
<proteinExistence type="predicted"/>